<evidence type="ECO:0000256" key="2">
    <source>
        <dbReference type="ARBA" id="ARBA00022737"/>
    </source>
</evidence>
<feature type="compositionally biased region" description="Polar residues" evidence="4">
    <location>
        <begin position="47"/>
        <end position="56"/>
    </location>
</feature>
<dbReference type="GO" id="GO:0044458">
    <property type="term" value="P:motile cilium assembly"/>
    <property type="evidence" value="ECO:0007669"/>
    <property type="project" value="TreeGrafter"/>
</dbReference>
<comment type="caution">
    <text evidence="5">The sequence shown here is derived from an EMBL/GenBank/DDBJ whole genome shotgun (WGS) entry which is preliminary data.</text>
</comment>
<protein>
    <recommendedName>
        <fullName evidence="7">Jouberin</fullName>
    </recommendedName>
</protein>
<proteinExistence type="predicted"/>
<dbReference type="InterPro" id="IPR019775">
    <property type="entry name" value="WD40_repeat_CS"/>
</dbReference>
<dbReference type="InterPro" id="IPR052803">
    <property type="entry name" value="Cilium-Associated_Jouberin"/>
</dbReference>
<dbReference type="PROSITE" id="PS50294">
    <property type="entry name" value="WD_REPEATS_REGION"/>
    <property type="match status" value="1"/>
</dbReference>
<feature type="compositionally biased region" description="Low complexity" evidence="4">
    <location>
        <begin position="392"/>
        <end position="403"/>
    </location>
</feature>
<organism evidence="5 6">
    <name type="scientific">Microctonus aethiopoides</name>
    <dbReference type="NCBI Taxonomy" id="144406"/>
    <lineage>
        <taxon>Eukaryota</taxon>
        <taxon>Metazoa</taxon>
        <taxon>Ecdysozoa</taxon>
        <taxon>Arthropoda</taxon>
        <taxon>Hexapoda</taxon>
        <taxon>Insecta</taxon>
        <taxon>Pterygota</taxon>
        <taxon>Neoptera</taxon>
        <taxon>Endopterygota</taxon>
        <taxon>Hymenoptera</taxon>
        <taxon>Apocrita</taxon>
        <taxon>Ichneumonoidea</taxon>
        <taxon>Braconidae</taxon>
        <taxon>Euphorinae</taxon>
        <taxon>Microctonus</taxon>
    </lineage>
</organism>
<feature type="region of interest" description="Disordered" evidence="4">
    <location>
        <begin position="355"/>
        <end position="463"/>
    </location>
</feature>
<feature type="region of interest" description="Disordered" evidence="4">
    <location>
        <begin position="1068"/>
        <end position="1087"/>
    </location>
</feature>
<feature type="compositionally biased region" description="Basic and acidic residues" evidence="4">
    <location>
        <begin position="1301"/>
        <end position="1313"/>
    </location>
</feature>
<feature type="compositionally biased region" description="Polar residues" evidence="4">
    <location>
        <begin position="1232"/>
        <end position="1243"/>
    </location>
</feature>
<feature type="region of interest" description="Disordered" evidence="4">
    <location>
        <begin position="1284"/>
        <end position="1313"/>
    </location>
</feature>
<feature type="repeat" description="WD" evidence="3">
    <location>
        <begin position="762"/>
        <end position="797"/>
    </location>
</feature>
<dbReference type="EMBL" id="JAQQBS010001424">
    <property type="protein sequence ID" value="KAK0158189.1"/>
    <property type="molecule type" value="Genomic_DNA"/>
</dbReference>
<dbReference type="SUPFAM" id="SSF50978">
    <property type="entry name" value="WD40 repeat-like"/>
    <property type="match status" value="1"/>
</dbReference>
<evidence type="ECO:0000256" key="1">
    <source>
        <dbReference type="ARBA" id="ARBA00022574"/>
    </source>
</evidence>
<keyword evidence="6" id="KW-1185">Reference proteome</keyword>
<dbReference type="InterPro" id="IPR015943">
    <property type="entry name" value="WD40/YVTN_repeat-like_dom_sf"/>
</dbReference>
<dbReference type="InterPro" id="IPR001680">
    <property type="entry name" value="WD40_rpt"/>
</dbReference>
<reference evidence="5" key="2">
    <citation type="submission" date="2023-03" db="EMBL/GenBank/DDBJ databases">
        <authorList>
            <person name="Inwood S.N."/>
            <person name="Skelly J.G."/>
            <person name="Guhlin J."/>
            <person name="Harrop T.W.R."/>
            <person name="Goldson S.G."/>
            <person name="Dearden P.K."/>
        </authorList>
    </citation>
    <scope>NUCLEOTIDE SEQUENCE</scope>
    <source>
        <strain evidence="5">Irish</strain>
        <tissue evidence="5">Whole body</tissue>
    </source>
</reference>
<feature type="region of interest" description="Disordered" evidence="4">
    <location>
        <begin position="1"/>
        <end position="29"/>
    </location>
</feature>
<keyword evidence="2" id="KW-0677">Repeat</keyword>
<dbReference type="PROSITE" id="PS50082">
    <property type="entry name" value="WD_REPEATS_2"/>
    <property type="match status" value="1"/>
</dbReference>
<evidence type="ECO:0000313" key="6">
    <source>
        <dbReference type="Proteomes" id="UP001168990"/>
    </source>
</evidence>
<gene>
    <name evidence="5" type="ORF">PV328_009223</name>
</gene>
<dbReference type="SMART" id="SM00320">
    <property type="entry name" value="WD40"/>
    <property type="match status" value="5"/>
</dbReference>
<evidence type="ECO:0000256" key="3">
    <source>
        <dbReference type="PROSITE-ProRule" id="PRU00221"/>
    </source>
</evidence>
<name>A0AA39EWS4_9HYME</name>
<evidence type="ECO:0008006" key="7">
    <source>
        <dbReference type="Google" id="ProtNLM"/>
    </source>
</evidence>
<dbReference type="Gene3D" id="2.130.10.10">
    <property type="entry name" value="YVTN repeat-like/Quinoprotein amine dehydrogenase"/>
    <property type="match status" value="1"/>
</dbReference>
<dbReference type="GO" id="GO:0036064">
    <property type="term" value="C:ciliary basal body"/>
    <property type="evidence" value="ECO:0007669"/>
    <property type="project" value="TreeGrafter"/>
</dbReference>
<feature type="region of interest" description="Disordered" evidence="4">
    <location>
        <begin position="1227"/>
        <end position="1257"/>
    </location>
</feature>
<dbReference type="Pfam" id="PF00400">
    <property type="entry name" value="WD40"/>
    <property type="match status" value="2"/>
</dbReference>
<reference evidence="5" key="1">
    <citation type="journal article" date="2023" name="bioRxiv">
        <title>Scaffold-level genome assemblies of two parasitoid biocontrol wasps reveal the parthenogenesis mechanism and an associated novel virus.</title>
        <authorList>
            <person name="Inwood S."/>
            <person name="Skelly J."/>
            <person name="Guhlin J."/>
            <person name="Harrop T."/>
            <person name="Goldson S."/>
            <person name="Dearden P."/>
        </authorList>
    </citation>
    <scope>NUCLEOTIDE SEQUENCE</scope>
    <source>
        <strain evidence="5">Irish</strain>
        <tissue evidence="5">Whole body</tissue>
    </source>
</reference>
<keyword evidence="1 3" id="KW-0853">WD repeat</keyword>
<feature type="compositionally biased region" description="Polar residues" evidence="4">
    <location>
        <begin position="1287"/>
        <end position="1297"/>
    </location>
</feature>
<accession>A0AA39EWS4</accession>
<dbReference type="InterPro" id="IPR036322">
    <property type="entry name" value="WD40_repeat_dom_sf"/>
</dbReference>
<feature type="compositionally biased region" description="Basic and acidic residues" evidence="4">
    <location>
        <begin position="1"/>
        <end position="11"/>
    </location>
</feature>
<feature type="compositionally biased region" description="Basic residues" evidence="4">
    <location>
        <begin position="1244"/>
        <end position="1257"/>
    </location>
</feature>
<feature type="compositionally biased region" description="Basic and acidic residues" evidence="4">
    <location>
        <begin position="422"/>
        <end position="440"/>
    </location>
</feature>
<evidence type="ECO:0000256" key="4">
    <source>
        <dbReference type="SAM" id="MobiDB-lite"/>
    </source>
</evidence>
<feature type="compositionally biased region" description="Basic and acidic residues" evidence="4">
    <location>
        <begin position="369"/>
        <end position="380"/>
    </location>
</feature>
<evidence type="ECO:0000313" key="5">
    <source>
        <dbReference type="EMBL" id="KAK0158189.1"/>
    </source>
</evidence>
<dbReference type="PANTHER" id="PTHR44499">
    <property type="entry name" value="JOUBERIN"/>
    <property type="match status" value="1"/>
</dbReference>
<dbReference type="PROSITE" id="PS00678">
    <property type="entry name" value="WD_REPEATS_1"/>
    <property type="match status" value="1"/>
</dbReference>
<sequence length="1339" mass="153610">MIKKADSINEEKEFEEENCDRRRGGKLSGVGTKMANIFRTAFRRESNNQSRQQLQSEMVLESNENDDKVTSNIDRRKKIIEKIQDLSSSDWSSEVNDSRSRTNLIQERKKSIDYIHKSEDLNRDDKIKISKTRKIKQLQRSEDVQSNELETTSMNVTVDIHHENINSKLSKNIEETIVNISSDNPELEQQISVINNPEKSLNTSLDNSVDSMNKKQRKRWSKETNIILPPKRNSLSSASVSEKSSNWMVADATPRPVPAPRIKKIINNKVKNNLGLDNEAFETDHDEMDQILTIETEFGSDERTKIKMTPVKSESDRYFNKQILDKDTEKSSDYSSGIPDIEAITEIQRFSTDNTITNSEINSEMESEMANRKKSDDVTTVRRKKVSKKQSKSVTDNSSSSISDIQRPKQVIDKRHKRKELMKKNVEENKRSMSLGHDDSGTSETSRITQKSSRSTAKKKKEKKIMNKKTTIKYISITVHRADTLIPDYIIRHPMVIVHIVEESTGSYLKNINKTKPNETYLQPLITGIFDIKVNKSMAPYWDEELIFEYDFNAILNTKENQTLILFEIVDLPSVTDASSTHDQFGGHNCWYKLAWAFLKPLSNTGISHVDKVVRLQLYKPKRSLKNINRHYCEPYSWWKCGSRERYPSTLFITVTSIDPPKLEPVFYGHLTVDELTDERMESVKSMTINTESGNLSRWSRLTAQSCKIPNEIFFNTEISENGCFYVVFSNNGKYLACANYDEYDYPIIIYKIDEEKIHMKFVGHKSFVYALDWSNNDEILLSVSSDQTARLWDIKNKIIQEINMLPHPSYVYCGKFDPTNPHFIVTGCYDHITRLWLRRKNSLNYELMQELDGHDGFINSICFLKDKDFLTADSVGVIVQWSVKKRKGRLSNDWQISRKIKIREIKNITINTIVLHPLGSRLLVHSRDNGLRMLDLATGVVLQRYIGLKNTRIQITAKISPCGGLLLCGGEDASLNVWNLESCKHIAKYTTDFPSAAVTSVDYHPYDHVMVYSIFGVPSETIILRYNKQSNGESVGLKLLTVDDHNSHNIINIESLKSSIKSKERFSQKITNHSGEEQNQESEKYSELLRTDDNREELRSKLKMINDSDGRFKTRSTNRLTSIIEKIDKILSNSASTHRSSYDIEANRLNDTMQNRISIQSSTQDDLKMLRPYVPPLFSNFEDSSTKSDSMEMTDISHKNIKRQPIKQVVKSKSARCFAAYTKLDPEPASKTMSDSAINTSSKKSKRSHDKLRKFKSNSSKITEIIKDSTNVTANIRPSFKDVHNESSATSATESGDTYVLEKSDDGKTIESENSIRSDVTFVIESEKPVPIPRRKNL</sequence>
<dbReference type="PANTHER" id="PTHR44499:SF1">
    <property type="entry name" value="JOUBERIN"/>
    <property type="match status" value="1"/>
</dbReference>
<feature type="compositionally biased region" description="Basic residues" evidence="4">
    <location>
        <begin position="381"/>
        <end position="391"/>
    </location>
</feature>
<feature type="region of interest" description="Disordered" evidence="4">
    <location>
        <begin position="42"/>
        <end position="67"/>
    </location>
</feature>
<dbReference type="Proteomes" id="UP001168990">
    <property type="component" value="Unassembled WGS sequence"/>
</dbReference>